<proteinExistence type="inferred from homology"/>
<dbReference type="InterPro" id="IPR050519">
    <property type="entry name" value="Glycosyltransf_28_UgtP"/>
</dbReference>
<protein>
    <submittedName>
        <fullName evidence="7">Processive 1,2-diacylglycerol beta-glucosyltransferase</fullName>
    </submittedName>
</protein>
<organism evidence="7 8">
    <name type="scientific">Fontibacillus panacisegetis</name>
    <dbReference type="NCBI Taxonomy" id="670482"/>
    <lineage>
        <taxon>Bacteria</taxon>
        <taxon>Bacillati</taxon>
        <taxon>Bacillota</taxon>
        <taxon>Bacilli</taxon>
        <taxon>Bacillales</taxon>
        <taxon>Paenibacillaceae</taxon>
        <taxon>Fontibacillus</taxon>
    </lineage>
</organism>
<evidence type="ECO:0000259" key="5">
    <source>
        <dbReference type="Pfam" id="PF04101"/>
    </source>
</evidence>
<dbReference type="GO" id="GO:0016020">
    <property type="term" value="C:membrane"/>
    <property type="evidence" value="ECO:0007669"/>
    <property type="project" value="UniProtKB-SubCell"/>
</dbReference>
<feature type="domain" description="Diacylglycerol glucosyltransferase N-terminal" evidence="6">
    <location>
        <begin position="17"/>
        <end position="181"/>
    </location>
</feature>
<dbReference type="InterPro" id="IPR007235">
    <property type="entry name" value="Glyco_trans_28_C"/>
</dbReference>
<sequence>MRKQKVLILSEGFGSGHTQAAYALAAGLKELSPNVQTKVLELGSFLNPTVAPLILSAYRLTVSASPLLVGMFYRIKYEKPVSRLTRLALHKVFYNHAAQVINQLKPDLIICTHPIPNAIVSRLKESGMNIPLLTVITDYDAHGSWVSSEVDHYLVSTDEVRKLLIQRGVNPKSIQVTGIPVHPEFWIKQDKEFVRKELGLKNLPTALVMGGGWGLQLFKEELISKFMQWNDKIQFVYCMGSNEKLASKMRNQPEFQHPNITVLGFTKEISKWMDAADLLITKPGGMTCTEGLAKGLPMLFCESIPGQEDKNREYFVSHGYGQELASPEILEAWLDKISNHTASTDYNKTSIQHRQILLVSKFEAIYEPEACAKSVMNLLSSSYSTRRLNIKIHSTGQRAN</sequence>
<comment type="subcellular location">
    <subcellularLocation>
        <location evidence="1">Membrane</location>
    </subcellularLocation>
</comment>
<dbReference type="Pfam" id="PF06925">
    <property type="entry name" value="MGDG_synth"/>
    <property type="match status" value="1"/>
</dbReference>
<feature type="domain" description="Glycosyl transferase family 28 C-terminal" evidence="5">
    <location>
        <begin position="205"/>
        <end position="340"/>
    </location>
</feature>
<dbReference type="PANTHER" id="PTHR43025">
    <property type="entry name" value="MONOGALACTOSYLDIACYLGLYCEROL SYNTHASE"/>
    <property type="match status" value="1"/>
</dbReference>
<reference evidence="7 8" key="1">
    <citation type="submission" date="2016-10" db="EMBL/GenBank/DDBJ databases">
        <authorList>
            <person name="de Groot N.N."/>
        </authorList>
    </citation>
    <scope>NUCLEOTIDE SEQUENCE [LARGE SCALE GENOMIC DNA]</scope>
    <source>
        <strain evidence="7 8">DSM 28129</strain>
    </source>
</reference>
<dbReference type="EMBL" id="FNBG01000024">
    <property type="protein sequence ID" value="SDG04321.1"/>
    <property type="molecule type" value="Genomic_DNA"/>
</dbReference>
<dbReference type="AlphaFoldDB" id="A0A1G7R0M0"/>
<accession>A0A1G7R0M0</accession>
<dbReference type="Gene3D" id="3.40.50.2000">
    <property type="entry name" value="Glycogen Phosphorylase B"/>
    <property type="match status" value="2"/>
</dbReference>
<dbReference type="STRING" id="670482.SAMN04488542_12442"/>
<dbReference type="PANTHER" id="PTHR43025:SF3">
    <property type="entry name" value="MONOGALACTOSYLDIACYLGLYCEROL SYNTHASE 1, CHLOROPLASTIC"/>
    <property type="match status" value="1"/>
</dbReference>
<comment type="similarity">
    <text evidence="2">Belongs to the glycosyltransferase 28 family.</text>
</comment>
<dbReference type="RefSeq" id="WP_091233795.1">
    <property type="nucleotide sequence ID" value="NZ_FNBG01000024.1"/>
</dbReference>
<dbReference type="GO" id="GO:0009247">
    <property type="term" value="P:glycolipid biosynthetic process"/>
    <property type="evidence" value="ECO:0007669"/>
    <property type="project" value="InterPro"/>
</dbReference>
<keyword evidence="4 7" id="KW-0808">Transferase</keyword>
<evidence type="ECO:0000256" key="2">
    <source>
        <dbReference type="ARBA" id="ARBA00006962"/>
    </source>
</evidence>
<gene>
    <name evidence="7" type="ORF">SAMN04488542_12442</name>
</gene>
<dbReference type="InterPro" id="IPR009695">
    <property type="entry name" value="Diacylglyc_glucosyltr_N"/>
</dbReference>
<dbReference type="Pfam" id="PF04101">
    <property type="entry name" value="Glyco_tran_28_C"/>
    <property type="match status" value="1"/>
</dbReference>
<evidence type="ECO:0000256" key="3">
    <source>
        <dbReference type="ARBA" id="ARBA00022676"/>
    </source>
</evidence>
<dbReference type="GO" id="GO:0016758">
    <property type="term" value="F:hexosyltransferase activity"/>
    <property type="evidence" value="ECO:0007669"/>
    <property type="project" value="InterPro"/>
</dbReference>
<evidence type="ECO:0000313" key="8">
    <source>
        <dbReference type="Proteomes" id="UP000198972"/>
    </source>
</evidence>
<name>A0A1G7R0M0_9BACL</name>
<evidence type="ECO:0000313" key="7">
    <source>
        <dbReference type="EMBL" id="SDG04321.1"/>
    </source>
</evidence>
<keyword evidence="3" id="KW-0328">Glycosyltransferase</keyword>
<dbReference type="Proteomes" id="UP000198972">
    <property type="component" value="Unassembled WGS sequence"/>
</dbReference>
<evidence type="ECO:0000256" key="4">
    <source>
        <dbReference type="ARBA" id="ARBA00022679"/>
    </source>
</evidence>
<dbReference type="OrthoDB" id="9815663at2"/>
<keyword evidence="8" id="KW-1185">Reference proteome</keyword>
<evidence type="ECO:0000259" key="6">
    <source>
        <dbReference type="Pfam" id="PF06925"/>
    </source>
</evidence>
<dbReference type="SUPFAM" id="SSF53756">
    <property type="entry name" value="UDP-Glycosyltransferase/glycogen phosphorylase"/>
    <property type="match status" value="1"/>
</dbReference>
<evidence type="ECO:0000256" key="1">
    <source>
        <dbReference type="ARBA" id="ARBA00004370"/>
    </source>
</evidence>